<evidence type="ECO:0000313" key="4">
    <source>
        <dbReference type="EMBL" id="TGO03578.1"/>
    </source>
</evidence>
<name>A0A4E0QSS1_9GAMM</name>
<comment type="caution">
    <text evidence="4">The sequence shown here is derived from an EMBL/GenBank/DDBJ whole genome shotgun (WGS) entry which is preliminary data.</text>
</comment>
<evidence type="ECO:0000259" key="3">
    <source>
        <dbReference type="Pfam" id="PF08126"/>
    </source>
</evidence>
<dbReference type="GO" id="GO:0004197">
    <property type="term" value="F:cysteine-type endopeptidase activity"/>
    <property type="evidence" value="ECO:0007669"/>
    <property type="project" value="InterPro"/>
</dbReference>
<dbReference type="Pfam" id="PF01364">
    <property type="entry name" value="Peptidase_C25"/>
    <property type="match status" value="1"/>
</dbReference>
<evidence type="ECO:0000259" key="2">
    <source>
        <dbReference type="Pfam" id="PF01364"/>
    </source>
</evidence>
<dbReference type="AlphaFoldDB" id="A0A4E0QSS1"/>
<dbReference type="EMBL" id="JSZA02000010">
    <property type="protein sequence ID" value="TGO03578.1"/>
    <property type="molecule type" value="Genomic_DNA"/>
</dbReference>
<dbReference type="Gene3D" id="2.60.40.3800">
    <property type="match status" value="1"/>
</dbReference>
<dbReference type="InterPro" id="IPR029031">
    <property type="entry name" value="Gingipain_N_sf"/>
</dbReference>
<protein>
    <recommendedName>
        <fullName evidence="6">Gingipain domain-containing protein</fullName>
    </recommendedName>
</protein>
<dbReference type="InterPro" id="IPR029030">
    <property type="entry name" value="Caspase-like_dom_sf"/>
</dbReference>
<evidence type="ECO:0000256" key="1">
    <source>
        <dbReference type="ARBA" id="ARBA00022729"/>
    </source>
</evidence>
<dbReference type="GO" id="GO:0006508">
    <property type="term" value="P:proteolysis"/>
    <property type="evidence" value="ECO:0007669"/>
    <property type="project" value="InterPro"/>
</dbReference>
<dbReference type="Proteomes" id="UP000030428">
    <property type="component" value="Unassembled WGS sequence"/>
</dbReference>
<organism evidence="4 5">
    <name type="scientific">Candidatus Thiomargarita nelsonii</name>
    <dbReference type="NCBI Taxonomy" id="1003181"/>
    <lineage>
        <taxon>Bacteria</taxon>
        <taxon>Pseudomonadati</taxon>
        <taxon>Pseudomonadota</taxon>
        <taxon>Gammaproteobacteria</taxon>
        <taxon>Thiotrichales</taxon>
        <taxon>Thiotrichaceae</taxon>
        <taxon>Thiomargarita</taxon>
    </lineage>
</organism>
<sequence length="898" mass="100698">MQIFLSTILLSLLLVPMSTLAEIRLIDENPQSLILELTFSGRLHSKEVPSTLIAVPSDSQIQLEIIEQETEIVKIEEPFHQLEQPTSPVEIGMTGYIREQRVAQIQFFPVRHNPAQKTVEIDKSLRVKVRFINNNARSGKVPLETVQDSPAFERMLDQLLLNDRTVKQVLRSVKTREDCPLPLPPALKLSIDKTGVYALSYSYFQEKLELDLSVLDARQIHLSHQGEAVPIFIAGEEDGVFGPGDVMFFYAQAGDGPYTRTNIYWLSLKDDGSARLRFGDGTPNPSHPPLTEFRQTVHVEENKIYLIRLPKEVEKDHIFWKQLSVQPTVEVSLDMAITLQHISSSTENATLRVMMQGRSDNHDYEFDDHHTKILLNEVEISEQLWDGKMESLQETNIPQSSLLEGDNLVRLVSVGDVGNSPPNQLHVNWLEIDYIATLTAISDQLTFETVEQGPHQLTVGGFSQSELLVLDVTHPRQVVPLLGARVQEDEAGTYQIHYSDNLDGNKVYYAFNFAKHLLKPAEISIDIPSSRLQSPCNQADYFIIYHDSFNVDALKNLVKGRGLGVMAVPVSKIYNEFNHGMPSPQAIKDFLRYAYENYTAPAPAYVALVGDANQDLLNQLGHGINYVPTNLFYTSQLGVTATDNDYVTVSGDDNLPDMFLGRIPVRTQIELDAIVKKLTRYSQVPLDGWQHNVLFVTGNDSRLKLEESADRLIEKHLANYTPKRVYLSEYSGDTATANATARQDIVQNINTGTLITTYFGHGSVANWGGQLFKSSDVDLLGNPLTFVMALNCINGLFSNYQQFDGHDDSLAEAFLKADGKGAIGVWAPTGQGYTFEHERLADEFFKLLLEENVTTLGPLTTEAKIRATYLKGELPPVNHVNLKIFTLFGEPSLQLRLE</sequence>
<dbReference type="InterPro" id="IPR012600">
    <property type="entry name" value="Propeptide_C25"/>
</dbReference>
<accession>A0A4E0QSS1</accession>
<dbReference type="Gene3D" id="3.40.50.10390">
    <property type="entry name" value="Gingipain r, domain 1"/>
    <property type="match status" value="1"/>
</dbReference>
<feature type="domain" description="Gingipain propeptide" evidence="3">
    <location>
        <begin position="85"/>
        <end position="136"/>
    </location>
</feature>
<keyword evidence="5" id="KW-1185">Reference proteome</keyword>
<dbReference type="InterPro" id="IPR038490">
    <property type="entry name" value="Gingipain_propep_sf"/>
</dbReference>
<keyword evidence="1" id="KW-0732">Signal</keyword>
<dbReference type="Pfam" id="PF08126">
    <property type="entry name" value="Propeptide_C25"/>
    <property type="match status" value="1"/>
</dbReference>
<dbReference type="Gene3D" id="3.40.50.1460">
    <property type="match status" value="1"/>
</dbReference>
<dbReference type="InterPro" id="IPR001769">
    <property type="entry name" value="Gingipain"/>
</dbReference>
<gene>
    <name evidence="4" type="ORF">PN36_03525</name>
</gene>
<feature type="domain" description="Gingipain" evidence="2">
    <location>
        <begin position="541"/>
        <end position="895"/>
    </location>
</feature>
<proteinExistence type="predicted"/>
<dbReference type="SUPFAM" id="SSF52129">
    <property type="entry name" value="Caspase-like"/>
    <property type="match status" value="1"/>
</dbReference>
<evidence type="ECO:0008006" key="6">
    <source>
        <dbReference type="Google" id="ProtNLM"/>
    </source>
</evidence>
<evidence type="ECO:0000313" key="5">
    <source>
        <dbReference type="Proteomes" id="UP000030428"/>
    </source>
</evidence>
<reference evidence="4 5" key="1">
    <citation type="journal article" date="2016" name="Front. Microbiol.">
        <title>Single-Cell (Meta-)Genomics of a Dimorphic Candidatus Thiomargarita nelsonii Reveals Genomic Plasticity.</title>
        <authorList>
            <person name="Flood B.E."/>
            <person name="Fliss P."/>
            <person name="Jones D.S."/>
            <person name="Dick G.J."/>
            <person name="Jain S."/>
            <person name="Kaster A.K."/>
            <person name="Winkel M."/>
            <person name="Mussmann M."/>
            <person name="Bailey J."/>
        </authorList>
    </citation>
    <scope>NUCLEOTIDE SEQUENCE [LARGE SCALE GENOMIC DNA]</scope>
    <source>
        <strain evidence="4">Hydrate Ridge</strain>
    </source>
</reference>